<keyword evidence="2" id="KW-0678">Repressor</keyword>
<keyword evidence="10" id="KW-0539">Nucleus</keyword>
<dbReference type="InterPro" id="IPR052130">
    <property type="entry name" value="AEBP2/jing_C2H2-ZnF"/>
</dbReference>
<dbReference type="Gene3D" id="3.30.160.60">
    <property type="entry name" value="Classic Zinc Finger"/>
    <property type="match status" value="2"/>
</dbReference>
<evidence type="ECO:0000256" key="10">
    <source>
        <dbReference type="ARBA" id="ARBA00023242"/>
    </source>
</evidence>
<feature type="compositionally biased region" description="Polar residues" evidence="13">
    <location>
        <begin position="64"/>
        <end position="81"/>
    </location>
</feature>
<evidence type="ECO:0000256" key="7">
    <source>
        <dbReference type="ARBA" id="ARBA00022853"/>
    </source>
</evidence>
<keyword evidence="6" id="KW-0862">Zinc</keyword>
<dbReference type="PANTHER" id="PTHR46541">
    <property type="entry name" value="ZINC FINGER PROTEIN AEBP2"/>
    <property type="match status" value="1"/>
</dbReference>
<dbReference type="GO" id="GO:0008270">
    <property type="term" value="F:zinc ion binding"/>
    <property type="evidence" value="ECO:0007669"/>
    <property type="project" value="UniProtKB-KW"/>
</dbReference>
<dbReference type="GO" id="GO:0006357">
    <property type="term" value="P:regulation of transcription by RNA polymerase II"/>
    <property type="evidence" value="ECO:0007669"/>
    <property type="project" value="TreeGrafter"/>
</dbReference>
<keyword evidence="16" id="KW-1185">Reference proteome</keyword>
<keyword evidence="7" id="KW-0156">Chromatin regulator</keyword>
<keyword evidence="8" id="KW-0805">Transcription regulation</keyword>
<evidence type="ECO:0000256" key="5">
    <source>
        <dbReference type="ARBA" id="ARBA00022771"/>
    </source>
</evidence>
<reference evidence="15 16" key="1">
    <citation type="submission" date="2024-01" db="EMBL/GenBank/DDBJ databases">
        <title>The genome of the rayed Mediterranean limpet Patella caerulea (Linnaeus, 1758).</title>
        <authorList>
            <person name="Anh-Thu Weber A."/>
            <person name="Halstead-Nussloch G."/>
        </authorList>
    </citation>
    <scope>NUCLEOTIDE SEQUENCE [LARGE SCALE GENOMIC DNA]</scope>
    <source>
        <strain evidence="15">AATW-2023a</strain>
        <tissue evidence="15">Whole specimen</tissue>
    </source>
</reference>
<feature type="compositionally biased region" description="Basic residues" evidence="13">
    <location>
        <begin position="528"/>
        <end position="538"/>
    </location>
</feature>
<keyword evidence="3" id="KW-0479">Metal-binding</keyword>
<evidence type="ECO:0000256" key="6">
    <source>
        <dbReference type="ARBA" id="ARBA00022833"/>
    </source>
</evidence>
<accession>A0AAN8K889</accession>
<dbReference type="Pfam" id="PF26014">
    <property type="entry name" value="SH3_AEBP2_C"/>
    <property type="match status" value="1"/>
</dbReference>
<evidence type="ECO:0000256" key="9">
    <source>
        <dbReference type="ARBA" id="ARBA00023163"/>
    </source>
</evidence>
<evidence type="ECO:0000256" key="1">
    <source>
        <dbReference type="ARBA" id="ARBA00004123"/>
    </source>
</evidence>
<dbReference type="PROSITE" id="PS00028">
    <property type="entry name" value="ZINC_FINGER_C2H2_1"/>
    <property type="match status" value="1"/>
</dbReference>
<comment type="subcellular location">
    <subcellularLocation>
        <location evidence="1">Nucleus</location>
    </subcellularLocation>
</comment>
<evidence type="ECO:0000256" key="11">
    <source>
        <dbReference type="ARBA" id="ARBA00037930"/>
    </source>
</evidence>
<evidence type="ECO:0000256" key="8">
    <source>
        <dbReference type="ARBA" id="ARBA00023015"/>
    </source>
</evidence>
<dbReference type="SMART" id="SM00355">
    <property type="entry name" value="ZnF_C2H2"/>
    <property type="match status" value="3"/>
</dbReference>
<feature type="region of interest" description="Disordered" evidence="13">
    <location>
        <begin position="519"/>
        <end position="538"/>
    </location>
</feature>
<evidence type="ECO:0000259" key="14">
    <source>
        <dbReference type="PROSITE" id="PS50157"/>
    </source>
</evidence>
<gene>
    <name evidence="15" type="ORF">SNE40_005487</name>
</gene>
<evidence type="ECO:0000256" key="4">
    <source>
        <dbReference type="ARBA" id="ARBA00022737"/>
    </source>
</evidence>
<dbReference type="Proteomes" id="UP001347796">
    <property type="component" value="Unassembled WGS sequence"/>
</dbReference>
<keyword evidence="4" id="KW-0677">Repeat</keyword>
<keyword evidence="5 12" id="KW-0863">Zinc-finger</keyword>
<dbReference type="InterPro" id="IPR013087">
    <property type="entry name" value="Znf_C2H2_type"/>
</dbReference>
<organism evidence="15 16">
    <name type="scientific">Patella caerulea</name>
    <name type="common">Rayed Mediterranean limpet</name>
    <dbReference type="NCBI Taxonomy" id="87958"/>
    <lineage>
        <taxon>Eukaryota</taxon>
        <taxon>Metazoa</taxon>
        <taxon>Spiralia</taxon>
        <taxon>Lophotrochozoa</taxon>
        <taxon>Mollusca</taxon>
        <taxon>Gastropoda</taxon>
        <taxon>Patellogastropoda</taxon>
        <taxon>Patelloidea</taxon>
        <taxon>Patellidae</taxon>
        <taxon>Patella</taxon>
    </lineage>
</organism>
<dbReference type="PANTHER" id="PTHR46541:SF1">
    <property type="entry name" value="ZINC FINGER PROTEIN AEBP2"/>
    <property type="match status" value="1"/>
</dbReference>
<sequence>MLVCKMATVGDNGSLDGEDSSKNEGDVLGNMCKKNGIDHSCFLGDHYRDSVEARFVNSGKMSRLNGTSKSHSVSASFTKPSIPSLRSRKEKLCTETCRRKRRSSKHESSEDKERCVSEKHLTNTNGISSNQNANNNKVPSFCLDQSSKCDQLSPDKSRSCTPTSPSSDKQKCVNGKDVPVVAMVIDKMKGPLPDILQSCRSEISDTGPCLLSSAGINVKQSCHQLSPLTSKQTTTNGTDSVFLVPSWIGNNSKPSTPTSSRSGTPLPYGISNNLNSASTTSAGVLENGTEVTTNPKETTVTCQWLNCDISLKSTDLMDHIGQKHVETQSSSETFVCLWNGCKVYNKSSCSISWLERHIVCHSGDKPFKCIVDKCHMRFTSRAGLERHVNGHFNTVPAQQKVVKSGESTPTKLLKKRRLKRRRPAGVRTGDFFDSGIMDMLHQQLQDVTDNCTVDISGTPHSLTFHSTVVARRKDESGKIKLLLQWKPFNILPDVWVSESEAEELSKKVVPITQLPPETAANIHPTSYRNHRFRKHRRK</sequence>
<feature type="region of interest" description="Disordered" evidence="13">
    <location>
        <begin position="96"/>
        <end position="117"/>
    </location>
</feature>
<evidence type="ECO:0000313" key="15">
    <source>
        <dbReference type="EMBL" id="KAK6187463.1"/>
    </source>
</evidence>
<feature type="region of interest" description="Disordered" evidence="13">
    <location>
        <begin position="149"/>
        <end position="173"/>
    </location>
</feature>
<keyword evidence="9" id="KW-0804">Transcription</keyword>
<evidence type="ECO:0000256" key="3">
    <source>
        <dbReference type="ARBA" id="ARBA00022723"/>
    </source>
</evidence>
<dbReference type="GO" id="GO:0006325">
    <property type="term" value="P:chromatin organization"/>
    <property type="evidence" value="ECO:0007669"/>
    <property type="project" value="UniProtKB-KW"/>
</dbReference>
<dbReference type="PROSITE" id="PS50157">
    <property type="entry name" value="ZINC_FINGER_C2H2_2"/>
    <property type="match status" value="1"/>
</dbReference>
<proteinExistence type="inferred from homology"/>
<feature type="region of interest" description="Disordered" evidence="13">
    <location>
        <begin position="62"/>
        <end position="81"/>
    </location>
</feature>
<feature type="compositionally biased region" description="Basic and acidic residues" evidence="13">
    <location>
        <begin position="105"/>
        <end position="117"/>
    </location>
</feature>
<dbReference type="InterPro" id="IPR036236">
    <property type="entry name" value="Znf_C2H2_sf"/>
</dbReference>
<dbReference type="AlphaFoldDB" id="A0AAN8K889"/>
<protein>
    <recommendedName>
        <fullName evidence="14">C2H2-type domain-containing protein</fullName>
    </recommendedName>
</protein>
<name>A0AAN8K889_PATCE</name>
<evidence type="ECO:0000256" key="2">
    <source>
        <dbReference type="ARBA" id="ARBA00022491"/>
    </source>
</evidence>
<evidence type="ECO:0000256" key="13">
    <source>
        <dbReference type="SAM" id="MobiDB-lite"/>
    </source>
</evidence>
<comment type="caution">
    <text evidence="15">The sequence shown here is derived from an EMBL/GenBank/DDBJ whole genome shotgun (WGS) entry which is preliminary data.</text>
</comment>
<dbReference type="InterPro" id="IPR059034">
    <property type="entry name" value="SH3_AEBP2_C"/>
</dbReference>
<dbReference type="SUPFAM" id="SSF57667">
    <property type="entry name" value="beta-beta-alpha zinc fingers"/>
    <property type="match status" value="1"/>
</dbReference>
<dbReference type="GO" id="GO:0035098">
    <property type="term" value="C:ESC/E(Z) complex"/>
    <property type="evidence" value="ECO:0007669"/>
    <property type="project" value="TreeGrafter"/>
</dbReference>
<evidence type="ECO:0000313" key="16">
    <source>
        <dbReference type="Proteomes" id="UP001347796"/>
    </source>
</evidence>
<evidence type="ECO:0000256" key="12">
    <source>
        <dbReference type="PROSITE-ProRule" id="PRU00042"/>
    </source>
</evidence>
<feature type="domain" description="C2H2-type" evidence="14">
    <location>
        <begin position="367"/>
        <end position="396"/>
    </location>
</feature>
<dbReference type="EMBL" id="JAZGQO010000004">
    <property type="protein sequence ID" value="KAK6187463.1"/>
    <property type="molecule type" value="Genomic_DNA"/>
</dbReference>
<comment type="similarity">
    <text evidence="11">Belongs to the AEBP2/jing C2H2-type zinc-finger family.</text>
</comment>